<feature type="repeat" description="ANK" evidence="3">
    <location>
        <begin position="87"/>
        <end position="119"/>
    </location>
</feature>
<dbReference type="AlphaFoldDB" id="A0A0F7TT65"/>
<dbReference type="SMART" id="SM00248">
    <property type="entry name" value="ANK"/>
    <property type="match status" value="3"/>
</dbReference>
<dbReference type="Pfam" id="PF12796">
    <property type="entry name" value="Ank_2"/>
    <property type="match status" value="1"/>
</dbReference>
<dbReference type="PROSITE" id="PS50088">
    <property type="entry name" value="ANK_REPEAT"/>
    <property type="match status" value="3"/>
</dbReference>
<dbReference type="PANTHER" id="PTHR24198:SF165">
    <property type="entry name" value="ANKYRIN REPEAT-CONTAINING PROTEIN-RELATED"/>
    <property type="match status" value="1"/>
</dbReference>
<name>A0A0F7TT65_PENBI</name>
<proteinExistence type="predicted"/>
<sequence length="208" mass="22873">MLLTSLPNEILQTIAANLETENEINRFILTSVELYSHLNDWFYRRNIRQGGWALFDAAYNGREETAKRLLRLGADANSKGSHHSYAAVRTVLGVATWSEHYEIVKLLLTYAADPNDRDSSGRTPIFYAAENGNVSIVELLLKWGADVNIYDFSHPPETPLDRALTAEDSQGVVALLLDGNVNAGTVEASALCIPDSPWSQSSASSFGD</sequence>
<accession>A0A0F7TT65</accession>
<keyword evidence="2 3" id="KW-0040">ANK repeat</keyword>
<keyword evidence="1" id="KW-0677">Repeat</keyword>
<dbReference type="SUPFAM" id="SSF48403">
    <property type="entry name" value="Ankyrin repeat"/>
    <property type="match status" value="1"/>
</dbReference>
<dbReference type="GO" id="GO:0005737">
    <property type="term" value="C:cytoplasm"/>
    <property type="evidence" value="ECO:0007669"/>
    <property type="project" value="TreeGrafter"/>
</dbReference>
<reference evidence="5" key="1">
    <citation type="journal article" date="2015" name="Genome Announc.">
        <title>Draft genome sequence of the fungus Penicillium brasilianum MG11.</title>
        <authorList>
            <person name="Horn F."/>
            <person name="Linde J."/>
            <person name="Mattern D.J."/>
            <person name="Walther G."/>
            <person name="Guthke R."/>
            <person name="Brakhage A.A."/>
            <person name="Valiante V."/>
        </authorList>
    </citation>
    <scope>NUCLEOTIDE SEQUENCE [LARGE SCALE GENOMIC DNA]</scope>
    <source>
        <strain evidence="5">MG11</strain>
    </source>
</reference>
<evidence type="ECO:0000313" key="5">
    <source>
        <dbReference type="Proteomes" id="UP000042958"/>
    </source>
</evidence>
<evidence type="ECO:0000256" key="3">
    <source>
        <dbReference type="PROSITE-ProRule" id="PRU00023"/>
    </source>
</evidence>
<evidence type="ECO:0000256" key="1">
    <source>
        <dbReference type="ARBA" id="ARBA00022737"/>
    </source>
</evidence>
<evidence type="ECO:0000313" key="4">
    <source>
        <dbReference type="EMBL" id="CEJ58630.1"/>
    </source>
</evidence>
<evidence type="ECO:0000256" key="2">
    <source>
        <dbReference type="ARBA" id="ARBA00023043"/>
    </source>
</evidence>
<dbReference type="EMBL" id="CDHK01000006">
    <property type="protein sequence ID" value="CEJ58630.1"/>
    <property type="molecule type" value="Genomic_DNA"/>
</dbReference>
<dbReference type="Proteomes" id="UP000042958">
    <property type="component" value="Unassembled WGS sequence"/>
</dbReference>
<dbReference type="PANTHER" id="PTHR24198">
    <property type="entry name" value="ANKYRIN REPEAT AND PROTEIN KINASE DOMAIN-CONTAINING PROTEIN"/>
    <property type="match status" value="1"/>
</dbReference>
<protein>
    <submittedName>
        <fullName evidence="4">Uncharacterized protein</fullName>
    </submittedName>
</protein>
<dbReference type="STRING" id="104259.A0A0F7TT65"/>
<dbReference type="InterPro" id="IPR036770">
    <property type="entry name" value="Ankyrin_rpt-contain_sf"/>
</dbReference>
<keyword evidence="5" id="KW-1185">Reference proteome</keyword>
<dbReference type="Gene3D" id="1.25.40.20">
    <property type="entry name" value="Ankyrin repeat-containing domain"/>
    <property type="match status" value="2"/>
</dbReference>
<feature type="repeat" description="ANK" evidence="3">
    <location>
        <begin position="49"/>
        <end position="81"/>
    </location>
</feature>
<feature type="repeat" description="ANK" evidence="3">
    <location>
        <begin position="120"/>
        <end position="152"/>
    </location>
</feature>
<organism evidence="4 5">
    <name type="scientific">Penicillium brasilianum</name>
    <dbReference type="NCBI Taxonomy" id="104259"/>
    <lineage>
        <taxon>Eukaryota</taxon>
        <taxon>Fungi</taxon>
        <taxon>Dikarya</taxon>
        <taxon>Ascomycota</taxon>
        <taxon>Pezizomycotina</taxon>
        <taxon>Eurotiomycetes</taxon>
        <taxon>Eurotiomycetidae</taxon>
        <taxon>Eurotiales</taxon>
        <taxon>Aspergillaceae</taxon>
        <taxon>Penicillium</taxon>
    </lineage>
</organism>
<dbReference type="PROSITE" id="PS50297">
    <property type="entry name" value="ANK_REP_REGION"/>
    <property type="match status" value="1"/>
</dbReference>
<gene>
    <name evidence="4" type="ORF">PMG11_07280</name>
</gene>
<dbReference type="InterPro" id="IPR002110">
    <property type="entry name" value="Ankyrin_rpt"/>
</dbReference>
<dbReference type="OrthoDB" id="4772757at2759"/>